<comment type="caution">
    <text evidence="2">The sequence shown here is derived from an EMBL/GenBank/DDBJ whole genome shotgun (WGS) entry which is preliminary data.</text>
</comment>
<feature type="compositionally biased region" description="Low complexity" evidence="1">
    <location>
        <begin position="25"/>
        <end position="41"/>
    </location>
</feature>
<name>K0RGQ9_THAOC</name>
<dbReference type="EMBL" id="AGNL01039824">
    <property type="protein sequence ID" value="EJK52450.1"/>
    <property type="molecule type" value="Genomic_DNA"/>
</dbReference>
<feature type="compositionally biased region" description="Low complexity" evidence="1">
    <location>
        <begin position="170"/>
        <end position="179"/>
    </location>
</feature>
<feature type="non-terminal residue" evidence="2">
    <location>
        <position position="217"/>
    </location>
</feature>
<sequence>MPLLYEPAATACYELDRFEKKVPAPCTSPFSPSSPRRTSAAVKSSAGRILNQEPAPRGFVQSGRNGRFAGRFELTQHEGVEYLRYLSSKLAFLLGVACSFQNEMAAQQIRDRFILRHLGGELSTDPPEFWHSRAPEVPPPFTPRSVFDFLGPGFSSPPRTDGRPGAPGCARIPPGAGPRSRPPAFSPAVRRPPEEPTAGRSRGRRIRRPRTAGRGTP</sequence>
<feature type="region of interest" description="Disordered" evidence="1">
    <location>
        <begin position="150"/>
        <end position="217"/>
    </location>
</feature>
<reference evidence="2 3" key="1">
    <citation type="journal article" date="2012" name="Genome Biol.">
        <title>Genome and low-iron response of an oceanic diatom adapted to chronic iron limitation.</title>
        <authorList>
            <person name="Lommer M."/>
            <person name="Specht M."/>
            <person name="Roy A.S."/>
            <person name="Kraemer L."/>
            <person name="Andreson R."/>
            <person name="Gutowska M.A."/>
            <person name="Wolf J."/>
            <person name="Bergner S.V."/>
            <person name="Schilhabel M.B."/>
            <person name="Klostermeier U.C."/>
            <person name="Beiko R.G."/>
            <person name="Rosenstiel P."/>
            <person name="Hippler M."/>
            <person name="Laroche J."/>
        </authorList>
    </citation>
    <scope>NUCLEOTIDE SEQUENCE [LARGE SCALE GENOMIC DNA]</scope>
    <source>
        <strain evidence="2 3">CCMP1005</strain>
    </source>
</reference>
<evidence type="ECO:0000313" key="3">
    <source>
        <dbReference type="Proteomes" id="UP000266841"/>
    </source>
</evidence>
<protein>
    <submittedName>
        <fullName evidence="2">Uncharacterized protein</fullName>
    </submittedName>
</protein>
<keyword evidence="3" id="KW-1185">Reference proteome</keyword>
<dbReference type="AlphaFoldDB" id="K0RGQ9"/>
<proteinExistence type="predicted"/>
<dbReference type="Proteomes" id="UP000266841">
    <property type="component" value="Unassembled WGS sequence"/>
</dbReference>
<accession>K0RGQ9</accession>
<evidence type="ECO:0000313" key="2">
    <source>
        <dbReference type="EMBL" id="EJK52450.1"/>
    </source>
</evidence>
<feature type="region of interest" description="Disordered" evidence="1">
    <location>
        <begin position="25"/>
        <end position="47"/>
    </location>
</feature>
<gene>
    <name evidence="2" type="ORF">THAOC_28269</name>
</gene>
<feature type="compositionally biased region" description="Basic residues" evidence="1">
    <location>
        <begin position="201"/>
        <end position="211"/>
    </location>
</feature>
<evidence type="ECO:0000256" key="1">
    <source>
        <dbReference type="SAM" id="MobiDB-lite"/>
    </source>
</evidence>
<organism evidence="2 3">
    <name type="scientific">Thalassiosira oceanica</name>
    <name type="common">Marine diatom</name>
    <dbReference type="NCBI Taxonomy" id="159749"/>
    <lineage>
        <taxon>Eukaryota</taxon>
        <taxon>Sar</taxon>
        <taxon>Stramenopiles</taxon>
        <taxon>Ochrophyta</taxon>
        <taxon>Bacillariophyta</taxon>
        <taxon>Coscinodiscophyceae</taxon>
        <taxon>Thalassiosirophycidae</taxon>
        <taxon>Thalassiosirales</taxon>
        <taxon>Thalassiosiraceae</taxon>
        <taxon>Thalassiosira</taxon>
    </lineage>
</organism>